<evidence type="ECO:0000256" key="13">
    <source>
        <dbReference type="ARBA" id="ARBA00047527"/>
    </source>
</evidence>
<evidence type="ECO:0000313" key="17">
    <source>
        <dbReference type="Proteomes" id="UP000231081"/>
    </source>
</evidence>
<gene>
    <name evidence="16" type="primary">murA</name>
    <name evidence="16" type="ORF">COX09_02145</name>
</gene>
<dbReference type="AlphaFoldDB" id="A0A2H0B3W4"/>
<dbReference type="InterPro" id="IPR005750">
    <property type="entry name" value="UDP_GlcNAc_COvinyl_MurA"/>
</dbReference>
<evidence type="ECO:0000256" key="7">
    <source>
        <dbReference type="ARBA" id="ARBA00022984"/>
    </source>
</evidence>
<feature type="domain" description="Enolpyruvate transferase" evidence="15">
    <location>
        <begin position="8"/>
        <end position="426"/>
    </location>
</feature>
<dbReference type="EMBL" id="PCSQ01000052">
    <property type="protein sequence ID" value="PIP52339.1"/>
    <property type="molecule type" value="Genomic_DNA"/>
</dbReference>
<dbReference type="NCBIfam" id="NF006873">
    <property type="entry name" value="PRK09369.1"/>
    <property type="match status" value="1"/>
</dbReference>
<sequence length="437" mass="47391">MAKLVIASGRPLKGTISLAGAKNSSFKLMIAALLASGESRLTNLSQIEEVRHVKLMLEALGARVNPVADRGWLIDTRGVKAAVIPEALGWFSRASTLFLGPLLARFGRGAVPLPGGDLIGKRPLERHFAGLSRFGVQLNLKGKLVEARVDKLRGADYRFAKNSHTGTETLIMTAVLAEGRSVITNSAREPEVDDLIGCLNQMGAKITRSGRTLTIDGVKALRPARYRVMPDRNQAVSYAIAALTTRGEVTINNARPEHLRAFLAKLKLAGAGAEISSGGIRFFFKRQLQATGIITQPHPGFMTDWEPLWSVLMTQAVGRSKIVEGVFLNRFQFVPDLMAMGAKIRYFDPRPENPDKFYNFNLTDDRAGNRHGIEISGPTPLKGGKFAVKDIRNGATLTIAGLLASGQTVLANAELIDRGYENFAGQLCHLGASIKKI</sequence>
<evidence type="ECO:0000256" key="14">
    <source>
        <dbReference type="NCBIfam" id="TIGR01072"/>
    </source>
</evidence>
<reference evidence="16 17" key="1">
    <citation type="submission" date="2017-09" db="EMBL/GenBank/DDBJ databases">
        <title>Depth-based differentiation of microbial function through sediment-hosted aquifers and enrichment of novel symbionts in the deep terrestrial subsurface.</title>
        <authorList>
            <person name="Probst A.J."/>
            <person name="Ladd B."/>
            <person name="Jarett J.K."/>
            <person name="Geller-Mcgrath D.E."/>
            <person name="Sieber C.M."/>
            <person name="Emerson J.B."/>
            <person name="Anantharaman K."/>
            <person name="Thomas B.C."/>
            <person name="Malmstrom R."/>
            <person name="Stieglmeier M."/>
            <person name="Klingl A."/>
            <person name="Woyke T."/>
            <person name="Ryan C.M."/>
            <person name="Banfield J.F."/>
        </authorList>
    </citation>
    <scope>NUCLEOTIDE SEQUENCE [LARGE SCALE GENOMIC DNA]</scope>
    <source>
        <strain evidence="16">CG23_combo_of_CG06-09_8_20_14_all_47_9</strain>
    </source>
</reference>
<keyword evidence="6" id="KW-0133">Cell shape</keyword>
<keyword evidence="8" id="KW-0131">Cell cycle</keyword>
<evidence type="ECO:0000256" key="10">
    <source>
        <dbReference type="ARBA" id="ARBA00038367"/>
    </source>
</evidence>
<dbReference type="SUPFAM" id="SSF55205">
    <property type="entry name" value="EPT/RTPC-like"/>
    <property type="match status" value="1"/>
</dbReference>
<dbReference type="GO" id="GO:0019277">
    <property type="term" value="P:UDP-N-acetylgalactosamine biosynthetic process"/>
    <property type="evidence" value="ECO:0007669"/>
    <property type="project" value="InterPro"/>
</dbReference>
<dbReference type="Proteomes" id="UP000231081">
    <property type="component" value="Unassembled WGS sequence"/>
</dbReference>
<keyword evidence="9" id="KW-0961">Cell wall biogenesis/degradation</keyword>
<dbReference type="GO" id="GO:0005737">
    <property type="term" value="C:cytoplasm"/>
    <property type="evidence" value="ECO:0007669"/>
    <property type="project" value="UniProtKB-SubCell"/>
</dbReference>
<evidence type="ECO:0000256" key="5">
    <source>
        <dbReference type="ARBA" id="ARBA00022679"/>
    </source>
</evidence>
<comment type="subcellular location">
    <subcellularLocation>
        <location evidence="1">Cytoplasm</location>
    </subcellularLocation>
</comment>
<comment type="caution">
    <text evidence="16">The sequence shown here is derived from an EMBL/GenBank/DDBJ whole genome shotgun (WGS) entry which is preliminary data.</text>
</comment>
<dbReference type="InterPro" id="IPR013792">
    <property type="entry name" value="RNA3'P_cycl/enolpyr_Trfase_a/b"/>
</dbReference>
<dbReference type="GO" id="GO:0051301">
    <property type="term" value="P:cell division"/>
    <property type="evidence" value="ECO:0007669"/>
    <property type="project" value="UniProtKB-KW"/>
</dbReference>
<keyword evidence="7" id="KW-0573">Peptidoglycan synthesis</keyword>
<organism evidence="16 17">
    <name type="scientific">Candidatus Beckwithbacteria bacterium CG23_combo_of_CG06-09_8_20_14_all_47_9</name>
    <dbReference type="NCBI Taxonomy" id="1974498"/>
    <lineage>
        <taxon>Bacteria</taxon>
        <taxon>Candidatus Beckwithiibacteriota</taxon>
    </lineage>
</organism>
<accession>A0A2H0B3W4</accession>
<evidence type="ECO:0000256" key="1">
    <source>
        <dbReference type="ARBA" id="ARBA00004496"/>
    </source>
</evidence>
<dbReference type="EC" id="2.5.1.7" evidence="11 14"/>
<dbReference type="Gene3D" id="3.65.10.10">
    <property type="entry name" value="Enolpyruvate transferase domain"/>
    <property type="match status" value="2"/>
</dbReference>
<keyword evidence="3" id="KW-0963">Cytoplasm</keyword>
<keyword evidence="4" id="KW-0132">Cell division</keyword>
<dbReference type="GO" id="GO:0071555">
    <property type="term" value="P:cell wall organization"/>
    <property type="evidence" value="ECO:0007669"/>
    <property type="project" value="UniProtKB-KW"/>
</dbReference>
<dbReference type="InterPro" id="IPR036968">
    <property type="entry name" value="Enolpyruvate_Tfrase_sf"/>
</dbReference>
<dbReference type="PANTHER" id="PTHR43783:SF1">
    <property type="entry name" value="UDP-N-ACETYLGLUCOSAMINE 1-CARBOXYVINYLTRANSFERASE"/>
    <property type="match status" value="1"/>
</dbReference>
<dbReference type="InterPro" id="IPR001986">
    <property type="entry name" value="Enolpyruvate_Tfrase_dom"/>
</dbReference>
<evidence type="ECO:0000256" key="11">
    <source>
        <dbReference type="ARBA" id="ARBA00039108"/>
    </source>
</evidence>
<comment type="similarity">
    <text evidence="10">Belongs to the EPSP synthase family. MurA subfamily.</text>
</comment>
<dbReference type="InterPro" id="IPR050068">
    <property type="entry name" value="MurA_subfamily"/>
</dbReference>
<dbReference type="CDD" id="cd01555">
    <property type="entry name" value="UdpNAET"/>
    <property type="match status" value="1"/>
</dbReference>
<evidence type="ECO:0000313" key="16">
    <source>
        <dbReference type="EMBL" id="PIP52339.1"/>
    </source>
</evidence>
<evidence type="ECO:0000256" key="12">
    <source>
        <dbReference type="ARBA" id="ARBA00039754"/>
    </source>
</evidence>
<dbReference type="GO" id="GO:0008360">
    <property type="term" value="P:regulation of cell shape"/>
    <property type="evidence" value="ECO:0007669"/>
    <property type="project" value="UniProtKB-KW"/>
</dbReference>
<evidence type="ECO:0000256" key="3">
    <source>
        <dbReference type="ARBA" id="ARBA00022490"/>
    </source>
</evidence>
<dbReference type="GO" id="GO:0008760">
    <property type="term" value="F:UDP-N-acetylglucosamine 1-carboxyvinyltransferase activity"/>
    <property type="evidence" value="ECO:0007669"/>
    <property type="project" value="UniProtKB-UniRule"/>
</dbReference>
<evidence type="ECO:0000256" key="8">
    <source>
        <dbReference type="ARBA" id="ARBA00023306"/>
    </source>
</evidence>
<dbReference type="Pfam" id="PF00275">
    <property type="entry name" value="EPSP_synthase"/>
    <property type="match status" value="1"/>
</dbReference>
<name>A0A2H0B3W4_9BACT</name>
<dbReference type="NCBIfam" id="TIGR01072">
    <property type="entry name" value="murA"/>
    <property type="match status" value="1"/>
</dbReference>
<comment type="catalytic activity">
    <reaction evidence="13">
        <text>phosphoenolpyruvate + UDP-N-acetyl-alpha-D-glucosamine = UDP-N-acetyl-3-O-(1-carboxyvinyl)-alpha-D-glucosamine + phosphate</text>
        <dbReference type="Rhea" id="RHEA:18681"/>
        <dbReference type="ChEBI" id="CHEBI:43474"/>
        <dbReference type="ChEBI" id="CHEBI:57705"/>
        <dbReference type="ChEBI" id="CHEBI:58702"/>
        <dbReference type="ChEBI" id="CHEBI:68483"/>
        <dbReference type="EC" id="2.5.1.7"/>
    </reaction>
</comment>
<protein>
    <recommendedName>
        <fullName evidence="12 14">UDP-N-acetylglucosamine 1-carboxyvinyltransferase</fullName>
        <ecNumber evidence="11 14">2.5.1.7</ecNumber>
    </recommendedName>
</protein>
<keyword evidence="5 16" id="KW-0808">Transferase</keyword>
<dbReference type="PANTHER" id="PTHR43783">
    <property type="entry name" value="UDP-N-ACETYLGLUCOSAMINE 1-CARBOXYVINYLTRANSFERASE"/>
    <property type="match status" value="1"/>
</dbReference>
<evidence type="ECO:0000256" key="6">
    <source>
        <dbReference type="ARBA" id="ARBA00022960"/>
    </source>
</evidence>
<evidence type="ECO:0000256" key="4">
    <source>
        <dbReference type="ARBA" id="ARBA00022618"/>
    </source>
</evidence>
<comment type="pathway">
    <text evidence="2">Cell wall biogenesis; peptidoglycan biosynthesis.</text>
</comment>
<dbReference type="GO" id="GO:0009252">
    <property type="term" value="P:peptidoglycan biosynthetic process"/>
    <property type="evidence" value="ECO:0007669"/>
    <property type="project" value="UniProtKB-UniRule"/>
</dbReference>
<evidence type="ECO:0000256" key="2">
    <source>
        <dbReference type="ARBA" id="ARBA00004752"/>
    </source>
</evidence>
<evidence type="ECO:0000256" key="9">
    <source>
        <dbReference type="ARBA" id="ARBA00023316"/>
    </source>
</evidence>
<proteinExistence type="inferred from homology"/>
<evidence type="ECO:0000259" key="15">
    <source>
        <dbReference type="Pfam" id="PF00275"/>
    </source>
</evidence>